<sequence>MSADLAPASVPASPSVPLPASASLPACVQWPLFDCVQVNLAILAERWHGPGTHLDLGAVLRFRPLPGPDALPTVERCAADQLGETAQRLGLAVLDRRTTAPGEALTPAEGRYVVADAFHLPWVPYAGRRHMEHSFLLEPAGDADAVVLDGYHNETPWGSARPVRRPLSRAALAAALPGPALAVTLAPAGRPPAPAAAEVDLADEETAARYVAAYAEHPDRRAAFDRLTLETWLLARSRKLHAHFLRSRGMLADDTAALAHVEAWESLAESVYLGYRRVERGRPEAREVFTRLAEQLGRDREAFGPATVRAAVPPPADATPLPAPLRARVAAAAGAVLKADPAALLEGRPLADVPGFTSFRVVEIVERLERELSVEFDADDLVPENLHHVDGICRIVLRALPAGTAAPQPARPVARTGGN</sequence>
<feature type="domain" description="Carrier" evidence="1">
    <location>
        <begin position="323"/>
        <end position="400"/>
    </location>
</feature>
<accession>A0A918GBS4</accession>
<name>A0A918GBS4_9ACTN</name>
<keyword evidence="3" id="KW-1185">Reference proteome</keyword>
<dbReference type="Gene3D" id="1.10.1200.10">
    <property type="entry name" value="ACP-like"/>
    <property type="match status" value="1"/>
</dbReference>
<evidence type="ECO:0000313" key="3">
    <source>
        <dbReference type="Proteomes" id="UP000606194"/>
    </source>
</evidence>
<dbReference type="EMBL" id="BMTL01000053">
    <property type="protein sequence ID" value="GGS27780.1"/>
    <property type="molecule type" value="Genomic_DNA"/>
</dbReference>
<reference evidence="2" key="2">
    <citation type="submission" date="2020-09" db="EMBL/GenBank/DDBJ databases">
        <authorList>
            <person name="Sun Q."/>
            <person name="Ohkuma M."/>
        </authorList>
    </citation>
    <scope>NUCLEOTIDE SEQUENCE</scope>
    <source>
        <strain evidence="2">JCM 4386</strain>
    </source>
</reference>
<dbReference type="RefSeq" id="WP_190154053.1">
    <property type="nucleotide sequence ID" value="NZ_BMTL01000053.1"/>
</dbReference>
<dbReference type="InterPro" id="IPR009081">
    <property type="entry name" value="PP-bd_ACP"/>
</dbReference>
<dbReference type="SUPFAM" id="SSF47336">
    <property type="entry name" value="ACP-like"/>
    <property type="match status" value="1"/>
</dbReference>
<organism evidence="2 3">
    <name type="scientific">Streptomyces humidus</name>
    <dbReference type="NCBI Taxonomy" id="52259"/>
    <lineage>
        <taxon>Bacteria</taxon>
        <taxon>Bacillati</taxon>
        <taxon>Actinomycetota</taxon>
        <taxon>Actinomycetes</taxon>
        <taxon>Kitasatosporales</taxon>
        <taxon>Streptomycetaceae</taxon>
        <taxon>Streptomyces</taxon>
    </lineage>
</organism>
<protein>
    <recommendedName>
        <fullName evidence="1">Carrier domain-containing protein</fullName>
    </recommendedName>
</protein>
<reference evidence="2" key="1">
    <citation type="journal article" date="2014" name="Int. J. Syst. Evol. Microbiol.">
        <title>Complete genome sequence of Corynebacterium casei LMG S-19264T (=DSM 44701T), isolated from a smear-ripened cheese.</title>
        <authorList>
            <consortium name="US DOE Joint Genome Institute (JGI-PGF)"/>
            <person name="Walter F."/>
            <person name="Albersmeier A."/>
            <person name="Kalinowski J."/>
            <person name="Ruckert C."/>
        </authorList>
    </citation>
    <scope>NUCLEOTIDE SEQUENCE</scope>
    <source>
        <strain evidence="2">JCM 4386</strain>
    </source>
</reference>
<dbReference type="Proteomes" id="UP000606194">
    <property type="component" value="Unassembled WGS sequence"/>
</dbReference>
<dbReference type="InterPro" id="IPR036736">
    <property type="entry name" value="ACP-like_sf"/>
</dbReference>
<dbReference type="PROSITE" id="PS50075">
    <property type="entry name" value="CARRIER"/>
    <property type="match status" value="1"/>
</dbReference>
<gene>
    <name evidence="2" type="ORF">GCM10010269_77980</name>
</gene>
<comment type="caution">
    <text evidence="2">The sequence shown here is derived from an EMBL/GenBank/DDBJ whole genome shotgun (WGS) entry which is preliminary data.</text>
</comment>
<proteinExistence type="predicted"/>
<evidence type="ECO:0000259" key="1">
    <source>
        <dbReference type="PROSITE" id="PS50075"/>
    </source>
</evidence>
<evidence type="ECO:0000313" key="2">
    <source>
        <dbReference type="EMBL" id="GGS27780.1"/>
    </source>
</evidence>
<dbReference type="AlphaFoldDB" id="A0A918GBS4"/>